<dbReference type="Proteomes" id="UP000233350">
    <property type="component" value="Unassembled WGS sequence"/>
</dbReference>
<evidence type="ECO:0000256" key="13">
    <source>
        <dbReference type="HAMAP-Rule" id="MF_01395"/>
    </source>
</evidence>
<evidence type="ECO:0000256" key="8">
    <source>
        <dbReference type="ARBA" id="ARBA00022833"/>
    </source>
</evidence>
<evidence type="ECO:0000313" key="16">
    <source>
        <dbReference type="Proteomes" id="UP000233350"/>
    </source>
</evidence>
<keyword evidence="4 13" id="KW-0479">Metal-binding</keyword>
<dbReference type="PANTHER" id="PTHR42995:SF5">
    <property type="entry name" value="ACETYL-COENZYME A CARBOXYLASE CARBOXYL TRANSFERASE SUBUNIT BETA, CHLOROPLASTIC"/>
    <property type="match status" value="1"/>
</dbReference>
<feature type="binding site" evidence="13">
    <location>
        <position position="28"/>
    </location>
    <ligand>
        <name>Zn(2+)</name>
        <dbReference type="ChEBI" id="CHEBI:29105"/>
    </ligand>
</feature>
<comment type="caution">
    <text evidence="15">The sequence shown here is derived from an EMBL/GenBank/DDBJ whole genome shotgun (WGS) entry which is preliminary data.</text>
</comment>
<dbReference type="EC" id="2.1.3.15" evidence="13"/>
<evidence type="ECO:0000256" key="3">
    <source>
        <dbReference type="ARBA" id="ARBA00022679"/>
    </source>
</evidence>
<feature type="binding site" evidence="13">
    <location>
        <position position="31"/>
    </location>
    <ligand>
        <name>Zn(2+)</name>
        <dbReference type="ChEBI" id="CHEBI:29105"/>
    </ligand>
</feature>
<keyword evidence="13" id="KW-0963">Cytoplasm</keyword>
<dbReference type="AlphaFoldDB" id="A0A2N3PJJ4"/>
<dbReference type="GO" id="GO:2001295">
    <property type="term" value="P:malonyl-CoA biosynthetic process"/>
    <property type="evidence" value="ECO:0007669"/>
    <property type="project" value="UniProtKB-UniRule"/>
</dbReference>
<evidence type="ECO:0000256" key="6">
    <source>
        <dbReference type="ARBA" id="ARBA00022771"/>
    </source>
</evidence>
<dbReference type="HAMAP" id="MF_01395">
    <property type="entry name" value="AcetylCoA_CT_beta"/>
    <property type="match status" value="1"/>
</dbReference>
<comment type="similarity">
    <text evidence="13">Belongs to the AccD/PCCB family.</text>
</comment>
<evidence type="ECO:0000313" key="15">
    <source>
        <dbReference type="EMBL" id="PKT81361.1"/>
    </source>
</evidence>
<dbReference type="SUPFAM" id="SSF52096">
    <property type="entry name" value="ClpP/crotonase"/>
    <property type="match status" value="1"/>
</dbReference>
<feature type="zinc finger region" description="C4-type" evidence="13">
    <location>
        <begin position="28"/>
        <end position="50"/>
    </location>
</feature>
<dbReference type="NCBIfam" id="TIGR00515">
    <property type="entry name" value="accD"/>
    <property type="match status" value="1"/>
</dbReference>
<dbReference type="Pfam" id="PF17848">
    <property type="entry name" value="Zn_ribbon_ACC"/>
    <property type="match status" value="1"/>
</dbReference>
<keyword evidence="11 13" id="KW-0275">Fatty acid biosynthesis</keyword>
<feature type="domain" description="CoA carboxyltransferase N-terminal" evidence="14">
    <location>
        <begin position="24"/>
        <end position="282"/>
    </location>
</feature>
<keyword evidence="10 13" id="KW-0443">Lipid metabolism</keyword>
<evidence type="ECO:0000256" key="11">
    <source>
        <dbReference type="ARBA" id="ARBA00023160"/>
    </source>
</evidence>
<sequence length="282" mass="30973">MGFADFFKNFTKEERALPKEAPSHWVKCPGCNALMYYKEVIAQHYTCPKCNFHMRIGLQDRIALMCDEESFVEFDKDLSPNDPLDFVDKKSYKKRVEEYANKCGRPSSIISGECTINGIGAQIALFDFNFMGGSLASVEGEKIVRAIARAIEKKQGLIIVSASGGARMQESTYSLMQMAKTSAALNTLNQAGLPFISVLSDPTMGGVSASFAFLGDIIMAEPGAMIGFAGARVIKQTIGADLPQGFQTAEFLLEHGLIDMIVQRKDMKKTIAQILEYFTAQA</sequence>
<dbReference type="GO" id="GO:0008270">
    <property type="term" value="F:zinc ion binding"/>
    <property type="evidence" value="ECO:0007669"/>
    <property type="project" value="UniProtKB-UniRule"/>
</dbReference>
<evidence type="ECO:0000256" key="1">
    <source>
        <dbReference type="ARBA" id="ARBA00004496"/>
    </source>
</evidence>
<dbReference type="InterPro" id="IPR029045">
    <property type="entry name" value="ClpP/crotonase-like_dom_sf"/>
</dbReference>
<evidence type="ECO:0000256" key="4">
    <source>
        <dbReference type="ARBA" id="ARBA00022723"/>
    </source>
</evidence>
<dbReference type="UniPathway" id="UPA00655">
    <property type="reaction ID" value="UER00711"/>
</dbReference>
<keyword evidence="5 13" id="KW-0547">Nucleotide-binding</keyword>
<dbReference type="PANTHER" id="PTHR42995">
    <property type="entry name" value="ACETYL-COENZYME A CARBOXYLASE CARBOXYL TRANSFERASE SUBUNIT BETA, CHLOROPLASTIC"/>
    <property type="match status" value="1"/>
</dbReference>
<comment type="cofactor">
    <cofactor evidence="13">
        <name>Zn(2+)</name>
        <dbReference type="ChEBI" id="CHEBI:29105"/>
    </cofactor>
    <text evidence="13">Binds 1 zinc ion per subunit.</text>
</comment>
<dbReference type="EMBL" id="MBPK01000022">
    <property type="protein sequence ID" value="PKT81361.1"/>
    <property type="molecule type" value="Genomic_DNA"/>
</dbReference>
<evidence type="ECO:0000256" key="2">
    <source>
        <dbReference type="ARBA" id="ARBA00022516"/>
    </source>
</evidence>
<name>A0A2N3PJJ4_9HELI</name>
<gene>
    <name evidence="13" type="primary">accD</name>
    <name evidence="15" type="ORF">BCM31_06745</name>
</gene>
<keyword evidence="9 13" id="KW-0067">ATP-binding</keyword>
<feature type="binding site" evidence="13">
    <location>
        <position position="47"/>
    </location>
    <ligand>
        <name>Zn(2+)</name>
        <dbReference type="ChEBI" id="CHEBI:29105"/>
    </ligand>
</feature>
<dbReference type="GO" id="GO:0005524">
    <property type="term" value="F:ATP binding"/>
    <property type="evidence" value="ECO:0007669"/>
    <property type="project" value="UniProtKB-KW"/>
</dbReference>
<dbReference type="Pfam" id="PF01039">
    <property type="entry name" value="Carboxyl_trans"/>
    <property type="match status" value="1"/>
</dbReference>
<dbReference type="InterPro" id="IPR011762">
    <property type="entry name" value="COA_CT_N"/>
</dbReference>
<comment type="pathway">
    <text evidence="13">Lipid metabolism; malonyl-CoA biosynthesis; malonyl-CoA from acetyl-CoA: step 1/1.</text>
</comment>
<proteinExistence type="inferred from homology"/>
<dbReference type="GO" id="GO:0009329">
    <property type="term" value="C:acetate CoA-transferase complex"/>
    <property type="evidence" value="ECO:0007669"/>
    <property type="project" value="TreeGrafter"/>
</dbReference>
<evidence type="ECO:0000256" key="9">
    <source>
        <dbReference type="ARBA" id="ARBA00022840"/>
    </source>
</evidence>
<dbReference type="PRINTS" id="PR01070">
    <property type="entry name" value="ACCCTRFRASEB"/>
</dbReference>
<dbReference type="Gene3D" id="3.90.226.10">
    <property type="entry name" value="2-enoyl-CoA Hydratase, Chain A, domain 1"/>
    <property type="match status" value="1"/>
</dbReference>
<comment type="function">
    <text evidence="12 13">Component of the acetyl coenzyme A carboxylase (ACC) complex. Biotin carboxylase (BC) catalyzes the carboxylation of biotin on its carrier protein (BCCP) and then the CO(2) group is transferred by the transcarboxylase to acetyl-CoA to form malonyl-CoA.</text>
</comment>
<feature type="binding site" evidence="13">
    <location>
        <position position="50"/>
    </location>
    <ligand>
        <name>Zn(2+)</name>
        <dbReference type="ChEBI" id="CHEBI:29105"/>
    </ligand>
</feature>
<dbReference type="InterPro" id="IPR041010">
    <property type="entry name" value="Znf-ACC"/>
</dbReference>
<keyword evidence="6 13" id="KW-0863">Zinc-finger</keyword>
<dbReference type="OrthoDB" id="9772975at2"/>
<keyword evidence="16" id="KW-1185">Reference proteome</keyword>
<dbReference type="GO" id="GO:0003989">
    <property type="term" value="F:acetyl-CoA carboxylase activity"/>
    <property type="evidence" value="ECO:0007669"/>
    <property type="project" value="InterPro"/>
</dbReference>
<dbReference type="GeneID" id="78825345"/>
<comment type="subcellular location">
    <subcellularLocation>
        <location evidence="1 13">Cytoplasm</location>
    </subcellularLocation>
</comment>
<accession>A0A2N3PJJ4</accession>
<organism evidence="15 16">
    <name type="scientific">Helicobacter winghamensis</name>
    <dbReference type="NCBI Taxonomy" id="157268"/>
    <lineage>
        <taxon>Bacteria</taxon>
        <taxon>Pseudomonadati</taxon>
        <taxon>Campylobacterota</taxon>
        <taxon>Epsilonproteobacteria</taxon>
        <taxon>Campylobacterales</taxon>
        <taxon>Helicobacteraceae</taxon>
        <taxon>Helicobacter</taxon>
    </lineage>
</organism>
<evidence type="ECO:0000256" key="7">
    <source>
        <dbReference type="ARBA" id="ARBA00022832"/>
    </source>
</evidence>
<dbReference type="InterPro" id="IPR000438">
    <property type="entry name" value="Acetyl_CoA_COase_Trfase_b_su"/>
</dbReference>
<protein>
    <recommendedName>
        <fullName evidence="13">Acetyl-coenzyme A carboxylase carboxyl transferase subunit beta</fullName>
        <shortName evidence="13">ACCase subunit beta</shortName>
        <shortName evidence="13">Acetyl-CoA carboxylase carboxyltransferase subunit beta</shortName>
        <ecNumber evidence="13">2.1.3.15</ecNumber>
    </recommendedName>
</protein>
<evidence type="ECO:0000256" key="12">
    <source>
        <dbReference type="ARBA" id="ARBA00025280"/>
    </source>
</evidence>
<evidence type="ECO:0000256" key="5">
    <source>
        <dbReference type="ARBA" id="ARBA00022741"/>
    </source>
</evidence>
<evidence type="ECO:0000256" key="10">
    <source>
        <dbReference type="ARBA" id="ARBA00023098"/>
    </source>
</evidence>
<dbReference type="GO" id="GO:0006633">
    <property type="term" value="P:fatty acid biosynthetic process"/>
    <property type="evidence" value="ECO:0007669"/>
    <property type="project" value="UniProtKB-KW"/>
</dbReference>
<keyword evidence="2 13" id="KW-0444">Lipid biosynthesis</keyword>
<keyword evidence="3 13" id="KW-0808">Transferase</keyword>
<evidence type="ECO:0000259" key="14">
    <source>
        <dbReference type="PROSITE" id="PS50980"/>
    </source>
</evidence>
<dbReference type="InterPro" id="IPR034733">
    <property type="entry name" value="AcCoA_carboxyl_beta"/>
</dbReference>
<dbReference type="PROSITE" id="PS50980">
    <property type="entry name" value="COA_CT_NTER"/>
    <property type="match status" value="1"/>
</dbReference>
<dbReference type="RefSeq" id="WP_101313045.1">
    <property type="nucleotide sequence ID" value="NZ_CP063087.1"/>
</dbReference>
<keyword evidence="8 13" id="KW-0862">Zinc</keyword>
<comment type="catalytic activity">
    <reaction evidence="13">
        <text>N(6)-carboxybiotinyl-L-lysyl-[protein] + acetyl-CoA = N(6)-biotinyl-L-lysyl-[protein] + malonyl-CoA</text>
        <dbReference type="Rhea" id="RHEA:54728"/>
        <dbReference type="Rhea" id="RHEA-COMP:10505"/>
        <dbReference type="Rhea" id="RHEA-COMP:10506"/>
        <dbReference type="ChEBI" id="CHEBI:57288"/>
        <dbReference type="ChEBI" id="CHEBI:57384"/>
        <dbReference type="ChEBI" id="CHEBI:83144"/>
        <dbReference type="ChEBI" id="CHEBI:83145"/>
        <dbReference type="EC" id="2.1.3.15"/>
    </reaction>
</comment>
<dbReference type="GO" id="GO:0016743">
    <property type="term" value="F:carboxyl- or carbamoyltransferase activity"/>
    <property type="evidence" value="ECO:0007669"/>
    <property type="project" value="UniProtKB-UniRule"/>
</dbReference>
<keyword evidence="7 13" id="KW-0276">Fatty acid metabolism</keyword>
<comment type="subunit">
    <text evidence="13">Acetyl-CoA carboxylase is a heterohexamer composed of biotin carboxyl carrier protein (AccB), biotin carboxylase (AccC) and two subunits each of ACCase subunit alpha (AccA) and ACCase subunit beta (AccD).</text>
</comment>
<dbReference type="STRING" id="556267.HWAG_00990"/>
<reference evidence="15 16" key="1">
    <citation type="submission" date="2016-07" db="EMBL/GenBank/DDBJ databases">
        <title>Detection of Helicobacter winghamensis from caecal content of red fox (Vulpes vulpes).</title>
        <authorList>
            <person name="Zanoni R.G."/>
            <person name="Florio D."/>
            <person name="Caffara M."/>
            <person name="Renzi M."/>
            <person name="Parisi A."/>
            <person name="Pasquali F."/>
            <person name="Manfreda G."/>
        </authorList>
    </citation>
    <scope>NUCLEOTIDE SEQUENCE [LARGE SCALE GENOMIC DNA]</scope>
    <source>
        <strain evidence="15 16">295_13</strain>
    </source>
</reference>